<dbReference type="InterPro" id="IPR010982">
    <property type="entry name" value="Lambda_DNA-bd_dom_sf"/>
</dbReference>
<dbReference type="SUPFAM" id="SSF53822">
    <property type="entry name" value="Periplasmic binding protein-like I"/>
    <property type="match status" value="1"/>
</dbReference>
<reference evidence="5 6" key="1">
    <citation type="submission" date="2015-03" db="EMBL/GenBank/DDBJ databases">
        <authorList>
            <person name="Hassan Y."/>
            <person name="Lepp D."/>
            <person name="Li X.-Z."/>
            <person name="Zhou T."/>
        </authorList>
    </citation>
    <scope>NUCLEOTIDE SEQUENCE [LARGE SCALE GENOMIC DNA]</scope>
    <source>
        <strain evidence="5 6">IPL18</strain>
    </source>
</reference>
<dbReference type="SMART" id="SM00354">
    <property type="entry name" value="HTH_LACI"/>
    <property type="match status" value="1"/>
</dbReference>
<sequence>MARVTVQAIADRLGISKFAVSRALSGHSGVSDATRAAVVEMAEALGYIPRARAAAPVHVEILYHDLRSMYRELWSHVQAGAQMEGAKRGVTTTARWTDDPGLIAQLAAETDGIMLIGPHGDDMLDAVRTSGLPCVRIGGPLPPLEPMDHVAGADREGSARLAAHLASAGHRRFIYVHGQSGLAGRILRCEALRDFAETVEGMEVEEIGFSEDSAAVEFRQAMEALFARSYQPTAYVCGNDMVAVMVMSELMRMGISVPQQAAVTGFGDYTVASQMSPGITTVRVPYQKMGIAALRLLASRIGPDGIVNDLPPQRLGLIGELVIRGSTERSRDG</sequence>
<comment type="caution">
    <text evidence="5">The sequence shown here is derived from an EMBL/GenBank/DDBJ whole genome shotgun (WGS) entry which is preliminary data.</text>
</comment>
<gene>
    <name evidence="5" type="ORF">VE26_08670</name>
</gene>
<evidence type="ECO:0000256" key="2">
    <source>
        <dbReference type="ARBA" id="ARBA00023125"/>
    </source>
</evidence>
<feature type="domain" description="HTH lacI-type" evidence="4">
    <location>
        <begin position="4"/>
        <end position="58"/>
    </location>
</feature>
<accession>A0A0F5FNV6</accession>
<dbReference type="RefSeq" id="WP_046104578.1">
    <property type="nucleotide sequence ID" value="NZ_JZEY01000054.1"/>
</dbReference>
<dbReference type="InterPro" id="IPR028082">
    <property type="entry name" value="Peripla_BP_I"/>
</dbReference>
<evidence type="ECO:0000313" key="5">
    <source>
        <dbReference type="EMBL" id="KKB09887.1"/>
    </source>
</evidence>
<dbReference type="InterPro" id="IPR046335">
    <property type="entry name" value="LacI/GalR-like_sensor"/>
</dbReference>
<keyword evidence="3" id="KW-0804">Transcription</keyword>
<dbReference type="AlphaFoldDB" id="A0A0F5FNV6"/>
<protein>
    <recommendedName>
        <fullName evidence="4">HTH lacI-type domain-containing protein</fullName>
    </recommendedName>
</protein>
<keyword evidence="1" id="KW-0805">Transcription regulation</keyword>
<dbReference type="InterPro" id="IPR000843">
    <property type="entry name" value="HTH_LacI"/>
</dbReference>
<dbReference type="CDD" id="cd06267">
    <property type="entry name" value="PBP1_LacI_sugar_binding-like"/>
    <property type="match status" value="1"/>
</dbReference>
<dbReference type="GO" id="GO:0003700">
    <property type="term" value="F:DNA-binding transcription factor activity"/>
    <property type="evidence" value="ECO:0007669"/>
    <property type="project" value="TreeGrafter"/>
</dbReference>
<dbReference type="GO" id="GO:0000976">
    <property type="term" value="F:transcription cis-regulatory region binding"/>
    <property type="evidence" value="ECO:0007669"/>
    <property type="project" value="TreeGrafter"/>
</dbReference>
<evidence type="ECO:0000313" key="6">
    <source>
        <dbReference type="Proteomes" id="UP000033649"/>
    </source>
</evidence>
<name>A0A0F5FNV6_9HYPH</name>
<dbReference type="PROSITE" id="PS50932">
    <property type="entry name" value="HTH_LACI_2"/>
    <property type="match status" value="1"/>
</dbReference>
<dbReference type="Pfam" id="PF13377">
    <property type="entry name" value="Peripla_BP_3"/>
    <property type="match status" value="1"/>
</dbReference>
<dbReference type="EMBL" id="JZEY01000054">
    <property type="protein sequence ID" value="KKB09887.1"/>
    <property type="molecule type" value="Genomic_DNA"/>
</dbReference>
<dbReference type="OrthoDB" id="7325800at2"/>
<dbReference type="Gene3D" id="1.10.260.40">
    <property type="entry name" value="lambda repressor-like DNA-binding domains"/>
    <property type="match status" value="1"/>
</dbReference>
<dbReference type="STRING" id="429727.VE26_08670"/>
<keyword evidence="6" id="KW-1185">Reference proteome</keyword>
<dbReference type="Pfam" id="PF00356">
    <property type="entry name" value="LacI"/>
    <property type="match status" value="1"/>
</dbReference>
<dbReference type="PATRIC" id="fig|429727.3.peg.1790"/>
<evidence type="ECO:0000256" key="3">
    <source>
        <dbReference type="ARBA" id="ARBA00023163"/>
    </source>
</evidence>
<dbReference type="CDD" id="cd01392">
    <property type="entry name" value="HTH_LacI"/>
    <property type="match status" value="1"/>
</dbReference>
<evidence type="ECO:0000256" key="1">
    <source>
        <dbReference type="ARBA" id="ARBA00023015"/>
    </source>
</evidence>
<dbReference type="Gene3D" id="3.40.50.2300">
    <property type="match status" value="2"/>
</dbReference>
<proteinExistence type="predicted"/>
<evidence type="ECO:0000259" key="4">
    <source>
        <dbReference type="PROSITE" id="PS50932"/>
    </source>
</evidence>
<dbReference type="PANTHER" id="PTHR30146:SF109">
    <property type="entry name" value="HTH-TYPE TRANSCRIPTIONAL REGULATOR GALS"/>
    <property type="match status" value="1"/>
</dbReference>
<organism evidence="5 6">
    <name type="scientific">Devosia chinhatensis</name>
    <dbReference type="NCBI Taxonomy" id="429727"/>
    <lineage>
        <taxon>Bacteria</taxon>
        <taxon>Pseudomonadati</taxon>
        <taxon>Pseudomonadota</taxon>
        <taxon>Alphaproteobacteria</taxon>
        <taxon>Hyphomicrobiales</taxon>
        <taxon>Devosiaceae</taxon>
        <taxon>Devosia</taxon>
    </lineage>
</organism>
<dbReference type="PANTHER" id="PTHR30146">
    <property type="entry name" value="LACI-RELATED TRANSCRIPTIONAL REPRESSOR"/>
    <property type="match status" value="1"/>
</dbReference>
<dbReference type="Proteomes" id="UP000033649">
    <property type="component" value="Unassembled WGS sequence"/>
</dbReference>
<dbReference type="SUPFAM" id="SSF47413">
    <property type="entry name" value="lambda repressor-like DNA-binding domains"/>
    <property type="match status" value="1"/>
</dbReference>
<keyword evidence="2" id="KW-0238">DNA-binding</keyword>